<dbReference type="SMART" id="SM00645">
    <property type="entry name" value="Pept_C1"/>
    <property type="match status" value="1"/>
</dbReference>
<keyword evidence="7" id="KW-0732">Signal</keyword>
<dbReference type="InterPro" id="IPR038765">
    <property type="entry name" value="Papain-like_cys_pep_sf"/>
</dbReference>
<keyword evidence="6" id="KW-1015">Disulfide bond</keyword>
<evidence type="ECO:0000256" key="2">
    <source>
        <dbReference type="ARBA" id="ARBA00022670"/>
    </source>
</evidence>
<comment type="similarity">
    <text evidence="1">Belongs to the peptidase C1 family.</text>
</comment>
<feature type="signal peptide" evidence="7">
    <location>
        <begin position="1"/>
        <end position="17"/>
    </location>
</feature>
<dbReference type="EMBL" id="MUJZ01038402">
    <property type="protein sequence ID" value="OTF76248.1"/>
    <property type="molecule type" value="Genomic_DNA"/>
</dbReference>
<evidence type="ECO:0000256" key="5">
    <source>
        <dbReference type="ARBA" id="ARBA00023145"/>
    </source>
</evidence>
<dbReference type="AlphaFoldDB" id="A0A1Y3B8K2"/>
<feature type="domain" description="Cathepsin propeptide inhibitor" evidence="9">
    <location>
        <begin position="24"/>
        <end position="74"/>
    </location>
</feature>
<keyword evidence="3" id="KW-0378">Hydrolase</keyword>
<evidence type="ECO:0000313" key="10">
    <source>
        <dbReference type="EMBL" id="OTF76248.1"/>
    </source>
</evidence>
<dbReference type="GO" id="GO:0008234">
    <property type="term" value="F:cysteine-type peptidase activity"/>
    <property type="evidence" value="ECO:0007669"/>
    <property type="project" value="UniProtKB-KW"/>
</dbReference>
<evidence type="ECO:0000256" key="7">
    <source>
        <dbReference type="SAM" id="SignalP"/>
    </source>
</evidence>
<feature type="chain" id="PRO_5018672526" evidence="7">
    <location>
        <begin position="18"/>
        <end position="307"/>
    </location>
</feature>
<organism evidence="10 11">
    <name type="scientific">Euroglyphus maynei</name>
    <name type="common">Mayne's house dust mite</name>
    <dbReference type="NCBI Taxonomy" id="6958"/>
    <lineage>
        <taxon>Eukaryota</taxon>
        <taxon>Metazoa</taxon>
        <taxon>Ecdysozoa</taxon>
        <taxon>Arthropoda</taxon>
        <taxon>Chelicerata</taxon>
        <taxon>Arachnida</taxon>
        <taxon>Acari</taxon>
        <taxon>Acariformes</taxon>
        <taxon>Sarcoptiformes</taxon>
        <taxon>Astigmata</taxon>
        <taxon>Psoroptidia</taxon>
        <taxon>Analgoidea</taxon>
        <taxon>Pyroglyphidae</taxon>
        <taxon>Pyroglyphinae</taxon>
        <taxon>Euroglyphus</taxon>
    </lineage>
</organism>
<keyword evidence="2 10" id="KW-0645">Protease</keyword>
<evidence type="ECO:0000313" key="11">
    <source>
        <dbReference type="Proteomes" id="UP000194236"/>
    </source>
</evidence>
<dbReference type="InterPro" id="IPR025660">
    <property type="entry name" value="Pept_his_AS"/>
</dbReference>
<reference evidence="10 11" key="1">
    <citation type="submission" date="2017-03" db="EMBL/GenBank/DDBJ databases">
        <title>Genome Survey of Euroglyphus maynei.</title>
        <authorList>
            <person name="Arlian L.G."/>
            <person name="Morgan M.S."/>
            <person name="Rider S.D."/>
        </authorList>
    </citation>
    <scope>NUCLEOTIDE SEQUENCE [LARGE SCALE GENOMIC DNA]</scope>
    <source>
        <strain evidence="10">Arlian Lab</strain>
        <tissue evidence="10">Whole body</tissue>
    </source>
</reference>
<dbReference type="SUPFAM" id="SSF54001">
    <property type="entry name" value="Cysteine proteinases"/>
    <property type="match status" value="1"/>
</dbReference>
<sequence>MKFVIFLAIFLVVSIEAHEPIKTFEQFKKFFNKQYSNPSEELLRRKNFEKALKYVEDHRGVKITQFADLSQEEFKSKYTMNAKTYANLKKKNFYGYGYCKINNKDLPQSVDLRELGHVTPIHNQGSCGSCWAFSVIAAAESAFLASNISVNLSEQELVDCASYNGCEGDYTETGFEYMMKNGVVTEDVYPYEGYETGCNEYNTKRYKISSYCIVNPKNDNEMKQALATTKSAISVVIDIGDINAFRYYDGRTVIRYDANYGQNYHAVNVVGYGSTQGGVDYWIVRNSWGEYWGDDGYGYFEMHKDLM</sequence>
<dbReference type="InterPro" id="IPR013128">
    <property type="entry name" value="Peptidase_C1A"/>
</dbReference>
<evidence type="ECO:0000256" key="1">
    <source>
        <dbReference type="ARBA" id="ARBA00008455"/>
    </source>
</evidence>
<dbReference type="PROSITE" id="PS00639">
    <property type="entry name" value="THIOL_PROTEASE_HIS"/>
    <property type="match status" value="1"/>
</dbReference>
<dbReference type="PROSITE" id="PS00640">
    <property type="entry name" value="THIOL_PROTEASE_ASN"/>
    <property type="match status" value="1"/>
</dbReference>
<dbReference type="OrthoDB" id="6484923at2759"/>
<dbReference type="PRINTS" id="PR00705">
    <property type="entry name" value="PAPAIN"/>
</dbReference>
<evidence type="ECO:0000256" key="4">
    <source>
        <dbReference type="ARBA" id="ARBA00022807"/>
    </source>
</evidence>
<keyword evidence="5" id="KW-0865">Zymogen</keyword>
<dbReference type="InterPro" id="IPR000169">
    <property type="entry name" value="Pept_cys_AS"/>
</dbReference>
<dbReference type="PROSITE" id="PS00139">
    <property type="entry name" value="THIOL_PROTEASE_CYS"/>
    <property type="match status" value="1"/>
</dbReference>
<name>A0A1Y3B8K2_EURMA</name>
<evidence type="ECO:0000259" key="9">
    <source>
        <dbReference type="SMART" id="SM00848"/>
    </source>
</evidence>
<dbReference type="Proteomes" id="UP000194236">
    <property type="component" value="Unassembled WGS sequence"/>
</dbReference>
<comment type="caution">
    <text evidence="10">The sequence shown here is derived from an EMBL/GenBank/DDBJ whole genome shotgun (WGS) entry which is preliminary data.</text>
</comment>
<dbReference type="Pfam" id="PF00112">
    <property type="entry name" value="Peptidase_C1"/>
    <property type="match status" value="1"/>
</dbReference>
<keyword evidence="4" id="KW-0788">Thiol protease</keyword>
<proteinExistence type="inferred from homology"/>
<dbReference type="GO" id="GO:0006508">
    <property type="term" value="P:proteolysis"/>
    <property type="evidence" value="ECO:0007669"/>
    <property type="project" value="UniProtKB-KW"/>
</dbReference>
<evidence type="ECO:0000256" key="3">
    <source>
        <dbReference type="ARBA" id="ARBA00022801"/>
    </source>
</evidence>
<feature type="non-terminal residue" evidence="10">
    <location>
        <position position="307"/>
    </location>
</feature>
<dbReference type="InterPro" id="IPR013201">
    <property type="entry name" value="Prot_inhib_I29"/>
</dbReference>
<dbReference type="SMART" id="SM00848">
    <property type="entry name" value="Inhibitor_I29"/>
    <property type="match status" value="1"/>
</dbReference>
<dbReference type="Gene3D" id="3.90.70.10">
    <property type="entry name" value="Cysteine proteinases"/>
    <property type="match status" value="1"/>
</dbReference>
<dbReference type="InterPro" id="IPR039417">
    <property type="entry name" value="Peptidase_C1A_papain-like"/>
</dbReference>
<evidence type="ECO:0000259" key="8">
    <source>
        <dbReference type="SMART" id="SM00645"/>
    </source>
</evidence>
<gene>
    <name evidence="10" type="ORF">BLA29_005376</name>
</gene>
<dbReference type="CDD" id="cd02248">
    <property type="entry name" value="Peptidase_C1A"/>
    <property type="match status" value="1"/>
</dbReference>
<protein>
    <submittedName>
        <fullName evidence="10">Group 1 mite allergen-like protein (Cysteine protease)</fullName>
    </submittedName>
</protein>
<dbReference type="Pfam" id="PF08246">
    <property type="entry name" value="Inhibitor_I29"/>
    <property type="match status" value="1"/>
</dbReference>
<accession>A0A1Y3B8K2</accession>
<evidence type="ECO:0000256" key="6">
    <source>
        <dbReference type="ARBA" id="ARBA00023157"/>
    </source>
</evidence>
<dbReference type="InterPro" id="IPR000668">
    <property type="entry name" value="Peptidase_C1A_C"/>
</dbReference>
<feature type="domain" description="Peptidase C1A papain C-terminal" evidence="8">
    <location>
        <begin position="106"/>
        <end position="306"/>
    </location>
</feature>
<dbReference type="InterPro" id="IPR025661">
    <property type="entry name" value="Pept_asp_AS"/>
</dbReference>
<keyword evidence="11" id="KW-1185">Reference proteome</keyword>
<dbReference type="PANTHER" id="PTHR12411">
    <property type="entry name" value="CYSTEINE PROTEASE FAMILY C1-RELATED"/>
    <property type="match status" value="1"/>
</dbReference>